<comment type="subcellular location">
    <subcellularLocation>
        <location evidence="1 13">Membrane</location>
        <topology evidence="1 13">Multi-pass membrane protein</topology>
    </subcellularLocation>
</comment>
<dbReference type="CDD" id="cd00038">
    <property type="entry name" value="CAP_ED"/>
    <property type="match status" value="1"/>
</dbReference>
<keyword evidence="9 13" id="KW-1133">Transmembrane helix</keyword>
<evidence type="ECO:0000256" key="13">
    <source>
        <dbReference type="RuleBase" id="RU369015"/>
    </source>
</evidence>
<dbReference type="Gene3D" id="1.10.287.70">
    <property type="match status" value="1"/>
</dbReference>
<feature type="transmembrane region" description="Helical" evidence="13">
    <location>
        <begin position="189"/>
        <end position="214"/>
    </location>
</feature>
<comment type="function">
    <text evidence="13">Potassium channel.</text>
</comment>
<keyword evidence="4 13" id="KW-0633">Potassium transport</keyword>
<evidence type="ECO:0000313" key="17">
    <source>
        <dbReference type="Proteomes" id="UP001165190"/>
    </source>
</evidence>
<dbReference type="InterPro" id="IPR000595">
    <property type="entry name" value="cNMP-bd_dom"/>
</dbReference>
<evidence type="ECO:0000256" key="2">
    <source>
        <dbReference type="ARBA" id="ARBA00007929"/>
    </source>
</evidence>
<dbReference type="FunFam" id="2.60.120.10:FF:000074">
    <property type="entry name" value="Potassium channel KAT2"/>
    <property type="match status" value="1"/>
</dbReference>
<dbReference type="PANTHER" id="PTHR45743">
    <property type="entry name" value="POTASSIUM CHANNEL AKT1"/>
    <property type="match status" value="1"/>
</dbReference>
<evidence type="ECO:0000256" key="12">
    <source>
        <dbReference type="ARBA" id="ARBA00023303"/>
    </source>
</evidence>
<dbReference type="SUPFAM" id="SSF81324">
    <property type="entry name" value="Voltage-gated potassium channels"/>
    <property type="match status" value="1"/>
</dbReference>
<dbReference type="InterPro" id="IPR021789">
    <property type="entry name" value="KHA_dom"/>
</dbReference>
<dbReference type="GO" id="GO:0005249">
    <property type="term" value="F:voltage-gated potassium channel activity"/>
    <property type="evidence" value="ECO:0007669"/>
    <property type="project" value="UniProtKB-UniRule"/>
</dbReference>
<comment type="caution">
    <text evidence="16">The sequence shown here is derived from an EMBL/GenBank/DDBJ whole genome shotgun (WGS) entry which is preliminary data.</text>
</comment>
<keyword evidence="17" id="KW-1185">Reference proteome</keyword>
<reference evidence="16" key="1">
    <citation type="submission" date="2023-05" db="EMBL/GenBank/DDBJ databases">
        <title>Genome and transcriptome analyses reveal genes involved in the formation of fine ridges on petal epidermal cells in Hibiscus trionum.</title>
        <authorList>
            <person name="Koshimizu S."/>
            <person name="Masuda S."/>
            <person name="Ishii T."/>
            <person name="Shirasu K."/>
            <person name="Hoshino A."/>
            <person name="Arita M."/>
        </authorList>
    </citation>
    <scope>NUCLEOTIDE SEQUENCE</scope>
    <source>
        <strain evidence="16">Hamamatsu line</strain>
    </source>
</reference>
<keyword evidence="6 13" id="KW-0631">Potassium channel</keyword>
<keyword evidence="10 13" id="KW-0406">Ion transport</keyword>
<dbReference type="EMBL" id="BSYR01000024">
    <property type="protein sequence ID" value="GMI91650.1"/>
    <property type="molecule type" value="Genomic_DNA"/>
</dbReference>
<evidence type="ECO:0000256" key="5">
    <source>
        <dbReference type="ARBA" id="ARBA00022692"/>
    </source>
</evidence>
<keyword evidence="7 13" id="KW-0851">Voltage-gated channel</keyword>
<proteinExistence type="inferred from homology"/>
<dbReference type="Proteomes" id="UP001165190">
    <property type="component" value="Unassembled WGS sequence"/>
</dbReference>
<dbReference type="Pfam" id="PF00027">
    <property type="entry name" value="cNMP_binding"/>
    <property type="match status" value="1"/>
</dbReference>
<dbReference type="Pfam" id="PF11834">
    <property type="entry name" value="KHA"/>
    <property type="match status" value="1"/>
</dbReference>
<evidence type="ECO:0000256" key="4">
    <source>
        <dbReference type="ARBA" id="ARBA00022538"/>
    </source>
</evidence>
<evidence type="ECO:0000256" key="11">
    <source>
        <dbReference type="ARBA" id="ARBA00023136"/>
    </source>
</evidence>
<organism evidence="16 17">
    <name type="scientific">Hibiscus trionum</name>
    <name type="common">Flower of an hour</name>
    <dbReference type="NCBI Taxonomy" id="183268"/>
    <lineage>
        <taxon>Eukaryota</taxon>
        <taxon>Viridiplantae</taxon>
        <taxon>Streptophyta</taxon>
        <taxon>Embryophyta</taxon>
        <taxon>Tracheophyta</taxon>
        <taxon>Spermatophyta</taxon>
        <taxon>Magnoliopsida</taxon>
        <taxon>eudicotyledons</taxon>
        <taxon>Gunneridae</taxon>
        <taxon>Pentapetalae</taxon>
        <taxon>rosids</taxon>
        <taxon>malvids</taxon>
        <taxon>Malvales</taxon>
        <taxon>Malvaceae</taxon>
        <taxon>Malvoideae</taxon>
        <taxon>Hibiscus</taxon>
    </lineage>
</organism>
<feature type="transmembrane region" description="Helical" evidence="13">
    <location>
        <begin position="59"/>
        <end position="79"/>
    </location>
</feature>
<evidence type="ECO:0000256" key="10">
    <source>
        <dbReference type="ARBA" id="ARBA00023065"/>
    </source>
</evidence>
<dbReference type="InterPro" id="IPR014710">
    <property type="entry name" value="RmlC-like_jellyroll"/>
</dbReference>
<evidence type="ECO:0000259" key="14">
    <source>
        <dbReference type="PROSITE" id="PS50042"/>
    </source>
</evidence>
<dbReference type="SUPFAM" id="SSF51206">
    <property type="entry name" value="cAMP-binding domain-like"/>
    <property type="match status" value="1"/>
</dbReference>
<dbReference type="GO" id="GO:0034702">
    <property type="term" value="C:monoatomic ion channel complex"/>
    <property type="evidence" value="ECO:0007669"/>
    <property type="project" value="UniProtKB-KW"/>
</dbReference>
<name>A0A9W7I862_HIBTR</name>
<dbReference type="PANTHER" id="PTHR45743:SF6">
    <property type="entry name" value="POTASSIUM CHANNEL KAT2"/>
    <property type="match status" value="1"/>
</dbReference>
<keyword evidence="5 13" id="KW-0812">Transmembrane</keyword>
<protein>
    <recommendedName>
        <fullName evidence="13">Potassium channel</fullName>
    </recommendedName>
</protein>
<comment type="similarity">
    <text evidence="2 13">Belongs to the potassium channel family. Plant (TC 1.A.1.4) subfamily.</text>
</comment>
<feature type="domain" description="KHA" evidence="15">
    <location>
        <begin position="613"/>
        <end position="687"/>
    </location>
</feature>
<dbReference type="SMART" id="SM00100">
    <property type="entry name" value="cNMP"/>
    <property type="match status" value="1"/>
</dbReference>
<evidence type="ECO:0000256" key="1">
    <source>
        <dbReference type="ARBA" id="ARBA00004141"/>
    </source>
</evidence>
<comment type="caution">
    <text evidence="13">Lacks conserved residue(s) required for the propagation of feature annotation.</text>
</comment>
<dbReference type="InterPro" id="IPR005821">
    <property type="entry name" value="Ion_trans_dom"/>
</dbReference>
<dbReference type="AlphaFoldDB" id="A0A9W7I862"/>
<keyword evidence="3 13" id="KW-0813">Transport</keyword>
<gene>
    <name evidence="16" type="ORF">HRI_002834300</name>
</gene>
<comment type="domain">
    <text evidence="13">The segment S4 is probably the voltage-sensor and is characterized by a series of positively charged amino acids. The pore-forming region H5 is enclosed by the transmembrane segments S5 and S6 in the Shaker-type (1P/6TM) and contains the GYGD signature motif which seems to be involved in potassium selectivity.</text>
</comment>
<evidence type="ECO:0000256" key="6">
    <source>
        <dbReference type="ARBA" id="ARBA00022826"/>
    </source>
</evidence>
<dbReference type="PROSITE" id="PS50042">
    <property type="entry name" value="CNMP_BINDING_3"/>
    <property type="match status" value="1"/>
</dbReference>
<evidence type="ECO:0000256" key="7">
    <source>
        <dbReference type="ARBA" id="ARBA00022882"/>
    </source>
</evidence>
<accession>A0A9W7I862</accession>
<dbReference type="PRINTS" id="PR01463">
    <property type="entry name" value="EAGCHANLFMLY"/>
</dbReference>
<dbReference type="InterPro" id="IPR045319">
    <property type="entry name" value="KAT/AKT"/>
</dbReference>
<evidence type="ECO:0000259" key="15">
    <source>
        <dbReference type="PROSITE" id="PS51490"/>
    </source>
</evidence>
<dbReference type="InterPro" id="IPR003938">
    <property type="entry name" value="K_chnl_volt-dep_EAG/ELK/ERG"/>
</dbReference>
<comment type="subunit">
    <text evidence="13">The potassium channel is composed of a homo- or heterotetrameric complex of pore-forming subunits.</text>
</comment>
<keyword evidence="12 13" id="KW-0407">Ion channel</keyword>
<feature type="domain" description="Cyclic nucleotide-binding" evidence="14">
    <location>
        <begin position="372"/>
        <end position="474"/>
    </location>
</feature>
<evidence type="ECO:0000313" key="16">
    <source>
        <dbReference type="EMBL" id="GMI91650.1"/>
    </source>
</evidence>
<comment type="domain">
    <text evidence="13">The KHA domain (rich in hydrophobic and acidic residues) present in the C-terminal part is likely to be important for tetramerization.</text>
</comment>
<dbReference type="PROSITE" id="PS51490">
    <property type="entry name" value="KHA"/>
    <property type="match status" value="1"/>
</dbReference>
<dbReference type="InterPro" id="IPR018490">
    <property type="entry name" value="cNMP-bd_dom_sf"/>
</dbReference>
<evidence type="ECO:0000256" key="9">
    <source>
        <dbReference type="ARBA" id="ARBA00022989"/>
    </source>
</evidence>
<keyword evidence="8 13" id="KW-0630">Potassium</keyword>
<dbReference type="Pfam" id="PF00520">
    <property type="entry name" value="Ion_trans"/>
    <property type="match status" value="1"/>
</dbReference>
<evidence type="ECO:0000256" key="3">
    <source>
        <dbReference type="ARBA" id="ARBA00022448"/>
    </source>
</evidence>
<dbReference type="FunFam" id="1.10.287.70:FF:000123">
    <property type="entry name" value="Potassium channel KAT3"/>
    <property type="match status" value="1"/>
</dbReference>
<dbReference type="Gene3D" id="2.60.120.10">
    <property type="entry name" value="Jelly Rolls"/>
    <property type="match status" value="1"/>
</dbReference>
<sequence length="687" mass="78462">MSFSCTKNFFQRFCIDEFHTGSCFSSDLLPSLGARINHATKLRRYIISPFSPHYRAWEIWLVVLVIYSAWICPFEFAFLSYKNHALLIVDNIVNGFFAVDIVLTFFVAYLDNHSYLLLDDPKKIAIRYISTWFAFDVCSTAPFQSLSLMFTDHGSELGLRLLNMLRLWRLRRVSSLFARLEKDIRFNYFWIRCTKLISVTLFAVHCAGCFNYLIADRYPDPSRTWIGAMYPNFKQHSLWDRYVTSIYWSITTLTTTGYGDLHAENPREMLFYIFYMFFNLGLTAYIIGNMTNLVVHCTSRTRNFRDTVRATSEFATRNQLPPRIQDQMLSHICLRFKTEELKQQETLNSLPKAIRSSIAQHLFLHIVQKAYLFQGVSHDFLFQLVSEMDAEYFPPKEDVILQNEAPTDLYILVSGAVNLILHDDGKDQVMEKVAAGDMFGEVGVLCYRPQPYTARATELSQILRMNATTLMNIIKVNTEDGSVIMRNLCTKLNGLHSSSFDQSSIDPGVGQGAMGGSCLNAGFEDQPQGYASKREAIEISLFGSEAAENRISTAEEGQTALHDAVPKGRIEMFDEHRIEIIDPKNSKKNHRIGDQNFFNSPSYRELIIPTKKRVAIHMQIKSSSASSRQLGKLILLPDSIQELLKIAGEKFGGHTFTKVVNAENAEIDDTHVIRDGDNLFLLQNVLM</sequence>
<keyword evidence="11 13" id="KW-0472">Membrane</keyword>
<dbReference type="OrthoDB" id="426293at2759"/>
<feature type="transmembrane region" description="Helical" evidence="13">
    <location>
        <begin position="91"/>
        <end position="110"/>
    </location>
</feature>
<evidence type="ECO:0000256" key="8">
    <source>
        <dbReference type="ARBA" id="ARBA00022958"/>
    </source>
</evidence>
<feature type="transmembrane region" description="Helical" evidence="13">
    <location>
        <begin position="269"/>
        <end position="288"/>
    </location>
</feature>